<organism evidence="1 2">
    <name type="scientific">Phakopsora pachyrhizi</name>
    <name type="common">Asian soybean rust disease fungus</name>
    <dbReference type="NCBI Taxonomy" id="170000"/>
    <lineage>
        <taxon>Eukaryota</taxon>
        <taxon>Fungi</taxon>
        <taxon>Dikarya</taxon>
        <taxon>Basidiomycota</taxon>
        <taxon>Pucciniomycotina</taxon>
        <taxon>Pucciniomycetes</taxon>
        <taxon>Pucciniales</taxon>
        <taxon>Phakopsoraceae</taxon>
        <taxon>Phakopsora</taxon>
    </lineage>
</organism>
<sequence length="227" mass="25583">MIDSISAKHPFEECKQIVQSKIKLDPVFKDSLAYVKSAKIPVVIVSSGMVPIICAIFENLVGKEDAEQIEIVANEMITFRHPESGFGQDKDQCISPNQDLSPKLVIFFCGDGVSDLLAANSADCRLVKVKGGSGNYLTKHCETKERELEREFVSDLEESDIDDIEDWDGFDEFEEDIIISGSERGEDDHQERDDDGTPLIFKDQLLDSSLKIRESFSVMRDEEFYQS</sequence>
<dbReference type="Pfam" id="PF12710">
    <property type="entry name" value="HAD"/>
    <property type="match status" value="1"/>
</dbReference>
<dbReference type="PANTHER" id="PTHR28181:SF2">
    <property type="entry name" value="PHOSPHORIC MONOESTER HYDROLASE"/>
    <property type="match status" value="1"/>
</dbReference>
<protein>
    <submittedName>
        <fullName evidence="1">HAD-like domain-containing protein</fullName>
    </submittedName>
</protein>
<proteinExistence type="predicted"/>
<reference evidence="1" key="1">
    <citation type="submission" date="2022-06" db="EMBL/GenBank/DDBJ databases">
        <authorList>
            <consortium name="SYNGENTA / RWTH Aachen University"/>
        </authorList>
    </citation>
    <scope>NUCLEOTIDE SEQUENCE</scope>
</reference>
<dbReference type="AlphaFoldDB" id="A0AAV0B139"/>
<gene>
    <name evidence="1" type="ORF">PPACK8108_LOCUS10149</name>
</gene>
<dbReference type="Proteomes" id="UP001153365">
    <property type="component" value="Unassembled WGS sequence"/>
</dbReference>
<keyword evidence="2" id="KW-1185">Reference proteome</keyword>
<dbReference type="PANTHER" id="PTHR28181">
    <property type="entry name" value="UPF0655 PROTEIN YCR015C"/>
    <property type="match status" value="1"/>
</dbReference>
<dbReference type="EMBL" id="CALTRL010002264">
    <property type="protein sequence ID" value="CAH7675178.1"/>
    <property type="molecule type" value="Genomic_DNA"/>
</dbReference>
<evidence type="ECO:0000313" key="1">
    <source>
        <dbReference type="EMBL" id="CAH7675178.1"/>
    </source>
</evidence>
<dbReference type="Gene3D" id="3.40.50.1000">
    <property type="entry name" value="HAD superfamily/HAD-like"/>
    <property type="match status" value="1"/>
</dbReference>
<dbReference type="InterPro" id="IPR023214">
    <property type="entry name" value="HAD_sf"/>
</dbReference>
<comment type="caution">
    <text evidence="1">The sequence shown here is derived from an EMBL/GenBank/DDBJ whole genome shotgun (WGS) entry which is preliminary data.</text>
</comment>
<dbReference type="SUPFAM" id="SSF56784">
    <property type="entry name" value="HAD-like"/>
    <property type="match status" value="1"/>
</dbReference>
<dbReference type="InterPro" id="IPR036412">
    <property type="entry name" value="HAD-like_sf"/>
</dbReference>
<accession>A0AAV0B139</accession>
<evidence type="ECO:0000313" key="2">
    <source>
        <dbReference type="Proteomes" id="UP001153365"/>
    </source>
</evidence>
<name>A0AAV0B139_PHAPC</name>
<dbReference type="InterPro" id="IPR050849">
    <property type="entry name" value="HAD-like_hydrolase_phosphatase"/>
</dbReference>